<dbReference type="InterPro" id="IPR052067">
    <property type="entry name" value="Metal_resp_HTH_trans_reg"/>
</dbReference>
<dbReference type="InterPro" id="IPR000835">
    <property type="entry name" value="HTH_MarR-typ"/>
</dbReference>
<dbReference type="Gene3D" id="6.10.140.1680">
    <property type="match status" value="1"/>
</dbReference>
<dbReference type="InterPro" id="IPR036390">
    <property type="entry name" value="WH_DNA-bd_sf"/>
</dbReference>
<dbReference type="PANTHER" id="PTHR35790:SF4">
    <property type="entry name" value="HTH-TYPE TRANSCRIPTIONAL REGULATOR PCHR"/>
    <property type="match status" value="1"/>
</dbReference>
<proteinExistence type="predicted"/>
<dbReference type="Proteomes" id="UP001597282">
    <property type="component" value="Unassembled WGS sequence"/>
</dbReference>
<evidence type="ECO:0000256" key="2">
    <source>
        <dbReference type="ARBA" id="ARBA00023125"/>
    </source>
</evidence>
<keyword evidence="1" id="KW-0805">Transcription regulation</keyword>
<evidence type="ECO:0000256" key="1">
    <source>
        <dbReference type="ARBA" id="ARBA00023015"/>
    </source>
</evidence>
<evidence type="ECO:0000313" key="6">
    <source>
        <dbReference type="Proteomes" id="UP001597282"/>
    </source>
</evidence>
<keyword evidence="2" id="KW-0238">DNA-binding</keyword>
<dbReference type="RefSeq" id="WP_380167188.1">
    <property type="nucleotide sequence ID" value="NZ_JBHTNU010000022.1"/>
</dbReference>
<dbReference type="InterPro" id="IPR036388">
    <property type="entry name" value="WH-like_DNA-bd_sf"/>
</dbReference>
<dbReference type="Pfam" id="PF01047">
    <property type="entry name" value="MarR"/>
    <property type="match status" value="1"/>
</dbReference>
<organism evidence="5 6">
    <name type="scientific">Kroppenstedtia sanguinis</name>
    <dbReference type="NCBI Taxonomy" id="1380684"/>
    <lineage>
        <taxon>Bacteria</taxon>
        <taxon>Bacillati</taxon>
        <taxon>Bacillota</taxon>
        <taxon>Bacilli</taxon>
        <taxon>Bacillales</taxon>
        <taxon>Thermoactinomycetaceae</taxon>
        <taxon>Kroppenstedtia</taxon>
    </lineage>
</organism>
<dbReference type="Gene3D" id="1.10.10.10">
    <property type="entry name" value="Winged helix-like DNA-binding domain superfamily/Winged helix DNA-binding domain"/>
    <property type="match status" value="1"/>
</dbReference>
<reference evidence="6" key="1">
    <citation type="journal article" date="2019" name="Int. J. Syst. Evol. Microbiol.">
        <title>The Global Catalogue of Microorganisms (GCM) 10K type strain sequencing project: providing services to taxonomists for standard genome sequencing and annotation.</title>
        <authorList>
            <consortium name="The Broad Institute Genomics Platform"/>
            <consortium name="The Broad Institute Genome Sequencing Center for Infectious Disease"/>
            <person name="Wu L."/>
            <person name="Ma J."/>
        </authorList>
    </citation>
    <scope>NUCLEOTIDE SEQUENCE [LARGE SCALE GENOMIC DNA]</scope>
    <source>
        <strain evidence="6">S1</strain>
    </source>
</reference>
<comment type="caution">
    <text evidence="5">The sequence shown here is derived from an EMBL/GenBank/DDBJ whole genome shotgun (WGS) entry which is preliminary data.</text>
</comment>
<dbReference type="SMART" id="SM00347">
    <property type="entry name" value="HTH_MARR"/>
    <property type="match status" value="1"/>
</dbReference>
<dbReference type="PROSITE" id="PS50995">
    <property type="entry name" value="HTH_MARR_2"/>
    <property type="match status" value="1"/>
</dbReference>
<dbReference type="EMBL" id="JBHTNU010000022">
    <property type="protein sequence ID" value="MFD1428360.1"/>
    <property type="molecule type" value="Genomic_DNA"/>
</dbReference>
<keyword evidence="6" id="KW-1185">Reference proteome</keyword>
<gene>
    <name evidence="5" type="ORF">ACFQ4Y_15760</name>
</gene>
<dbReference type="SUPFAM" id="SSF46785">
    <property type="entry name" value="Winged helix' DNA-binding domain"/>
    <property type="match status" value="1"/>
</dbReference>
<evidence type="ECO:0000259" key="4">
    <source>
        <dbReference type="PROSITE" id="PS50995"/>
    </source>
</evidence>
<dbReference type="PANTHER" id="PTHR35790">
    <property type="entry name" value="HTH-TYPE TRANSCRIPTIONAL REGULATOR PCHR"/>
    <property type="match status" value="1"/>
</dbReference>
<feature type="domain" description="HTH marR-type" evidence="4">
    <location>
        <begin position="4"/>
        <end position="150"/>
    </location>
</feature>
<evidence type="ECO:0000313" key="5">
    <source>
        <dbReference type="EMBL" id="MFD1428360.1"/>
    </source>
</evidence>
<evidence type="ECO:0000256" key="3">
    <source>
        <dbReference type="ARBA" id="ARBA00023163"/>
    </source>
</evidence>
<protein>
    <submittedName>
        <fullName evidence="5">MarR family transcriptional regulator</fullName>
    </submittedName>
</protein>
<name>A0ABW4CFL5_9BACL</name>
<accession>A0ABW4CFL5</accession>
<sequence length="170" mass="19921">MDEKERVLEALQRLITVREEAQRKRAKKVSVRDEDEARVFEWTLTQLHLIAAIKEQGMANNTFLSGRLNVSMPAITKAVKTLLDHDVIQKTQRAGNRKEIYYKLTESGEELAMIHERLHEQARNRYFRILGRFNDHELETITAFLKDVTDEMENNGARRGEKDERETNPK</sequence>
<keyword evidence="3" id="KW-0804">Transcription</keyword>